<dbReference type="GO" id="GO:0009636">
    <property type="term" value="P:response to toxic substance"/>
    <property type="evidence" value="ECO:0007669"/>
    <property type="project" value="UniProtKB-ARBA"/>
</dbReference>
<dbReference type="SUPFAM" id="SSF82866">
    <property type="entry name" value="Multidrug efflux transporter AcrB transmembrane domain"/>
    <property type="match status" value="2"/>
</dbReference>
<keyword evidence="8 9" id="KW-0472">Membrane</keyword>
<evidence type="ECO:0000256" key="7">
    <source>
        <dbReference type="ARBA" id="ARBA00022989"/>
    </source>
</evidence>
<dbReference type="SUPFAM" id="SSF82693">
    <property type="entry name" value="Multidrug efflux transporter AcrB pore domain, PN1, PN2, PC1 and PC2 subdomains"/>
    <property type="match status" value="4"/>
</dbReference>
<organism evidence="10 11">
    <name type="scientific">Pacificimonas flava</name>
    <dbReference type="NCBI Taxonomy" id="1234595"/>
    <lineage>
        <taxon>Bacteria</taxon>
        <taxon>Pseudomonadati</taxon>
        <taxon>Pseudomonadota</taxon>
        <taxon>Alphaproteobacteria</taxon>
        <taxon>Sphingomonadales</taxon>
        <taxon>Sphingosinicellaceae</taxon>
        <taxon>Pacificimonas</taxon>
    </lineage>
</organism>
<keyword evidence="4" id="KW-1003">Cell membrane</keyword>
<dbReference type="OrthoDB" id="9807350at2"/>
<keyword evidence="6 9" id="KW-0812">Transmembrane</keyword>
<dbReference type="PANTHER" id="PTHR32063">
    <property type="match status" value="1"/>
</dbReference>
<comment type="similarity">
    <text evidence="2 9">Belongs to the resistance-nodulation-cell division (RND) (TC 2.A.6) family.</text>
</comment>
<dbReference type="Gene3D" id="1.20.1640.10">
    <property type="entry name" value="Multidrug efflux transporter AcrB transmembrane domain"/>
    <property type="match status" value="2"/>
</dbReference>
<keyword evidence="7 9" id="KW-1133">Transmembrane helix</keyword>
<dbReference type="Gene3D" id="3.30.2090.10">
    <property type="entry name" value="Multidrug efflux transporter AcrB TolC docking domain, DN and DC subdomains"/>
    <property type="match status" value="2"/>
</dbReference>
<feature type="transmembrane region" description="Helical" evidence="9">
    <location>
        <begin position="397"/>
        <end position="419"/>
    </location>
</feature>
<dbReference type="Gene3D" id="3.30.70.1320">
    <property type="entry name" value="Multidrug efflux transporter AcrB pore domain like"/>
    <property type="match status" value="1"/>
</dbReference>
<accession>M2T5X4</accession>
<keyword evidence="3 9" id="KW-0813">Transport</keyword>
<dbReference type="FunFam" id="3.30.70.1430:FF:000001">
    <property type="entry name" value="Efflux pump membrane transporter"/>
    <property type="match status" value="1"/>
</dbReference>
<feature type="transmembrane region" description="Helical" evidence="9">
    <location>
        <begin position="440"/>
        <end position="460"/>
    </location>
</feature>
<dbReference type="NCBIfam" id="NF000282">
    <property type="entry name" value="RND_permease_1"/>
    <property type="match status" value="1"/>
</dbReference>
<dbReference type="GO" id="GO:0015562">
    <property type="term" value="F:efflux transmembrane transporter activity"/>
    <property type="evidence" value="ECO:0007669"/>
    <property type="project" value="InterPro"/>
</dbReference>
<dbReference type="AlphaFoldDB" id="M2T5X4"/>
<feature type="transmembrane region" description="Helical" evidence="9">
    <location>
        <begin position="369"/>
        <end position="391"/>
    </location>
</feature>
<evidence type="ECO:0000256" key="5">
    <source>
        <dbReference type="ARBA" id="ARBA00022519"/>
    </source>
</evidence>
<dbReference type="GO" id="GO:0042910">
    <property type="term" value="F:xenobiotic transmembrane transporter activity"/>
    <property type="evidence" value="ECO:0007669"/>
    <property type="project" value="TreeGrafter"/>
</dbReference>
<evidence type="ECO:0000256" key="8">
    <source>
        <dbReference type="ARBA" id="ARBA00023136"/>
    </source>
</evidence>
<dbReference type="PANTHER" id="PTHR32063:SF11">
    <property type="entry name" value="CATION OR DRUG EFFLUX SYSTEM PROTEIN"/>
    <property type="match status" value="1"/>
</dbReference>
<dbReference type="NCBIfam" id="TIGR00915">
    <property type="entry name" value="2A0602"/>
    <property type="match status" value="1"/>
</dbReference>
<keyword evidence="11" id="KW-1185">Reference proteome</keyword>
<dbReference type="InterPro" id="IPR001036">
    <property type="entry name" value="Acrflvin-R"/>
</dbReference>
<evidence type="ECO:0000256" key="1">
    <source>
        <dbReference type="ARBA" id="ARBA00004429"/>
    </source>
</evidence>
<feature type="transmembrane region" description="Helical" evidence="9">
    <location>
        <begin position="12"/>
        <end position="32"/>
    </location>
</feature>
<reference evidence="10 11" key="1">
    <citation type="journal article" date="2013" name="Genome Announc.">
        <title>Draft Genome Sequence of Strain JLT2015T, Belonging to the Family Sphingomonadaceae of the Alphaproteobacteria.</title>
        <authorList>
            <person name="Tang K."/>
            <person name="Liu K."/>
            <person name="Li S."/>
            <person name="Jiao N."/>
        </authorList>
    </citation>
    <scope>NUCLEOTIDE SEQUENCE [LARGE SCALE GENOMIC DNA]</scope>
    <source>
        <strain evidence="10 11">JLT2015</strain>
    </source>
</reference>
<feature type="transmembrane region" description="Helical" evidence="9">
    <location>
        <begin position="981"/>
        <end position="1001"/>
    </location>
</feature>
<dbReference type="Proteomes" id="UP000011717">
    <property type="component" value="Unassembled WGS sequence"/>
</dbReference>
<feature type="transmembrane region" description="Helical" evidence="9">
    <location>
        <begin position="874"/>
        <end position="894"/>
    </location>
</feature>
<feature type="transmembrane region" description="Helical" evidence="9">
    <location>
        <begin position="342"/>
        <end position="362"/>
    </location>
</feature>
<proteinExistence type="inferred from homology"/>
<dbReference type="InterPro" id="IPR004764">
    <property type="entry name" value="MdtF-like"/>
</dbReference>
<feature type="transmembrane region" description="Helical" evidence="9">
    <location>
        <begin position="901"/>
        <end position="922"/>
    </location>
</feature>
<evidence type="ECO:0000256" key="4">
    <source>
        <dbReference type="ARBA" id="ARBA00022475"/>
    </source>
</evidence>
<dbReference type="GO" id="GO:0005886">
    <property type="term" value="C:plasma membrane"/>
    <property type="evidence" value="ECO:0007669"/>
    <property type="project" value="UniProtKB-SubCell"/>
</dbReference>
<evidence type="ECO:0000256" key="9">
    <source>
        <dbReference type="RuleBase" id="RU364070"/>
    </source>
</evidence>
<comment type="subcellular location">
    <subcellularLocation>
        <location evidence="1 9">Cell inner membrane</location>
        <topology evidence="1 9">Multi-pass membrane protein</topology>
    </subcellularLocation>
</comment>
<name>M2T5X4_9SPHN</name>
<comment type="caution">
    <text evidence="10">The sequence shown here is derived from an EMBL/GenBank/DDBJ whole genome shotgun (WGS) entry which is preliminary data.</text>
</comment>
<dbReference type="Pfam" id="PF00873">
    <property type="entry name" value="ACR_tran"/>
    <property type="match status" value="1"/>
</dbReference>
<evidence type="ECO:0000313" key="10">
    <source>
        <dbReference type="EMBL" id="EMD81874.1"/>
    </source>
</evidence>
<dbReference type="EMBL" id="AMRV01000013">
    <property type="protein sequence ID" value="EMD81874.1"/>
    <property type="molecule type" value="Genomic_DNA"/>
</dbReference>
<dbReference type="PATRIC" id="fig|1234595.3.peg.2774"/>
<dbReference type="Gene3D" id="3.30.70.1430">
    <property type="entry name" value="Multidrug efflux transporter AcrB pore domain"/>
    <property type="match status" value="2"/>
</dbReference>
<evidence type="ECO:0000256" key="6">
    <source>
        <dbReference type="ARBA" id="ARBA00022692"/>
    </source>
</evidence>
<feature type="transmembrane region" description="Helical" evidence="9">
    <location>
        <begin position="1013"/>
        <end position="1038"/>
    </location>
</feature>
<feature type="transmembrane region" description="Helical" evidence="9">
    <location>
        <begin position="547"/>
        <end position="565"/>
    </location>
</feature>
<gene>
    <name evidence="10" type="ORF">C725_2770</name>
</gene>
<protein>
    <recommendedName>
        <fullName evidence="9">Efflux pump membrane transporter</fullName>
    </recommendedName>
</protein>
<evidence type="ECO:0000256" key="3">
    <source>
        <dbReference type="ARBA" id="ARBA00022448"/>
    </source>
</evidence>
<sequence length="1058" mass="113318">MRLSRFFISRPIFAAVIAVVITILGAIAYIGLPVSQYPDIVPPTVTVTASYPGATAQTVAETVAAPIEQQINGVDDMLYMSSESTGDGNLTITVTFRIGTDLDAAQVLVQNRVAVALPTLPEEVRRLGVVTQKTSPDFLMVVNLVSPDGSLDRGYISNYALTQIRDRLNRIDGVGDVRLFGARDYAMRVWIDPGRAAALDLTAGEIVAALRAQNVQVAAGTLGQPPYDSGNAFQLNVEAQGRYADPSEFEGIVVRSDPDGRQVRISDVANVELGAADYSSNTYLSGDPTVIMAVFQRPGSNALAAAQAVEEQMETASQSFPKGLDYRVIYNPTEFISQSVDAVMHTLGEAVVLVVLVIVVFLQKWRAAIIPVVAIPVSLIGSCLALAAFGYSLNNLSLFGMVLAIGIVVDDAIVVVENVERNLERGLSPLEAARVSMDEVSAALVAIVLVLCAVFVPTLFLTGLSGAFYQQFAVTIATATLISLVVSLTLSPALAALLLRAEERSDRPSRIMAVLHRAGDGFNRGFERMSERYAALTRWLVTRPRRVMLGYGGLIAATVGLFWATPTGFIPAQDQGYFLTVIQLPAGSSLERTDAVMQDVAKRILPIPGVKGSVMLAGFDGPSQTLAPNTAAAYVPLESFEKRQELGVSFEDIMAEAQRRTADINEARLMIVPPPLIQGIGSAGGYRMMVQDLGEHSYEALEGAAYGLIGKANQTEGLAQVYTFFNTATPRIFADIDRRKADMLGVPPERVFEALSVYLGSAYVNDFNLLGRTYRVTAQADAEHRETEADIANLQTRSNSGEMVPIGSVATFDSKTGPYRVTRYNLRPAVAIDGDTAPGYSSGQSLVTMEKLATETLPSGFGQEWTGIAYQQQMAGNTAAIVFALAVLFVFLVLAAQYESLVLPLAIILIVPMCLLAAMIGVNLRGMDNNVLTQIGLVVLIALAAKNAILVVEFAKQAEDDDGLSPVEAAIRAARDRLRPILMTSFAFILGAVPLLIAKGAGAELRQALGTAVFFGMLGVTGFGLLFTPTFYVVCRALGDRLGRRRRSEDGAALQPAE</sequence>
<dbReference type="SUPFAM" id="SSF82714">
    <property type="entry name" value="Multidrug efflux transporter AcrB TolC docking domain, DN and DC subdomains"/>
    <property type="match status" value="2"/>
</dbReference>
<dbReference type="InterPro" id="IPR027463">
    <property type="entry name" value="AcrB_DN_DC_subdom"/>
</dbReference>
<evidence type="ECO:0000313" key="11">
    <source>
        <dbReference type="Proteomes" id="UP000011717"/>
    </source>
</evidence>
<feature type="transmembrane region" description="Helical" evidence="9">
    <location>
        <begin position="472"/>
        <end position="499"/>
    </location>
</feature>
<dbReference type="PRINTS" id="PR00702">
    <property type="entry name" value="ACRIFLAVINRP"/>
</dbReference>
<dbReference type="FunFam" id="1.20.1640.10:FF:000001">
    <property type="entry name" value="Efflux pump membrane transporter"/>
    <property type="match status" value="1"/>
</dbReference>
<evidence type="ECO:0000256" key="2">
    <source>
        <dbReference type="ARBA" id="ARBA00010942"/>
    </source>
</evidence>
<dbReference type="RefSeq" id="WP_008603734.1">
    <property type="nucleotide sequence ID" value="NZ_AMRV01000013.1"/>
</dbReference>
<keyword evidence="5 9" id="KW-0997">Cell inner membrane</keyword>
<dbReference type="Gene3D" id="3.30.70.1440">
    <property type="entry name" value="Multidrug efflux transporter AcrB pore domain"/>
    <property type="match status" value="1"/>
</dbReference>
<feature type="transmembrane region" description="Helical" evidence="9">
    <location>
        <begin position="934"/>
        <end position="955"/>
    </location>
</feature>